<feature type="compositionally biased region" description="Low complexity" evidence="4">
    <location>
        <begin position="63"/>
        <end position="85"/>
    </location>
</feature>
<dbReference type="EMBL" id="GEEE01004466">
    <property type="protein sequence ID" value="JAP58759.1"/>
    <property type="molecule type" value="Transcribed_RNA"/>
</dbReference>
<accession>A0A0X3Q3W8</accession>
<feature type="region of interest" description="Disordered" evidence="4">
    <location>
        <begin position="136"/>
        <end position="156"/>
    </location>
</feature>
<reference evidence="6" key="1">
    <citation type="submission" date="2016-01" db="EMBL/GenBank/DDBJ databases">
        <title>Reference transcriptome for the parasite Schistocephalus solidus: insights into the molecular evolution of parasitism.</title>
        <authorList>
            <person name="Hebert F.O."/>
            <person name="Grambauer S."/>
            <person name="Barber I."/>
            <person name="Landry C.R."/>
            <person name="Aubin-Horth N."/>
        </authorList>
    </citation>
    <scope>NUCLEOTIDE SEQUENCE</scope>
</reference>
<dbReference type="Gene3D" id="1.10.10.10">
    <property type="entry name" value="Winged helix-like DNA-binding domain superfamily/Winged helix DNA-binding domain"/>
    <property type="match status" value="1"/>
</dbReference>
<comment type="subcellular location">
    <subcellularLocation>
        <location evidence="3">Nucleus</location>
    </subcellularLocation>
</comment>
<dbReference type="InterPro" id="IPR036390">
    <property type="entry name" value="WH_DNA-bd_sf"/>
</dbReference>
<name>A0A0X3Q3W8_SCHSO</name>
<feature type="compositionally biased region" description="Polar residues" evidence="4">
    <location>
        <begin position="144"/>
        <end position="153"/>
    </location>
</feature>
<proteinExistence type="inferred from homology"/>
<evidence type="ECO:0000256" key="3">
    <source>
        <dbReference type="RuleBase" id="RU004019"/>
    </source>
</evidence>
<organism evidence="6">
    <name type="scientific">Schistocephalus solidus</name>
    <name type="common">Tapeworm</name>
    <dbReference type="NCBI Taxonomy" id="70667"/>
    <lineage>
        <taxon>Eukaryota</taxon>
        <taxon>Metazoa</taxon>
        <taxon>Spiralia</taxon>
        <taxon>Lophotrochozoa</taxon>
        <taxon>Platyhelminthes</taxon>
        <taxon>Cestoda</taxon>
        <taxon>Eucestoda</taxon>
        <taxon>Diphyllobothriidea</taxon>
        <taxon>Diphyllobothriidae</taxon>
        <taxon>Schistocephalus</taxon>
    </lineage>
</organism>
<feature type="region of interest" description="Disordered" evidence="4">
    <location>
        <begin position="420"/>
        <end position="477"/>
    </location>
</feature>
<dbReference type="GO" id="GO:0030154">
    <property type="term" value="P:cell differentiation"/>
    <property type="evidence" value="ECO:0007669"/>
    <property type="project" value="TreeGrafter"/>
</dbReference>
<comment type="similarity">
    <text evidence="1 3">Belongs to the ETS family.</text>
</comment>
<dbReference type="InterPro" id="IPR036388">
    <property type="entry name" value="WH-like_DNA-bd_sf"/>
</dbReference>
<keyword evidence="3" id="KW-0539">Nucleus</keyword>
<dbReference type="PRINTS" id="PR00454">
    <property type="entry name" value="ETSDOMAIN"/>
</dbReference>
<evidence type="ECO:0000256" key="4">
    <source>
        <dbReference type="SAM" id="MobiDB-lite"/>
    </source>
</evidence>
<dbReference type="AlphaFoldDB" id="A0A0X3Q3W8"/>
<dbReference type="GO" id="GO:0005634">
    <property type="term" value="C:nucleus"/>
    <property type="evidence" value="ECO:0007669"/>
    <property type="project" value="UniProtKB-SubCell"/>
</dbReference>
<dbReference type="Pfam" id="PF00178">
    <property type="entry name" value="Ets"/>
    <property type="match status" value="1"/>
</dbReference>
<evidence type="ECO:0000259" key="5">
    <source>
        <dbReference type="PROSITE" id="PS50061"/>
    </source>
</evidence>
<feature type="compositionally biased region" description="Polar residues" evidence="4">
    <location>
        <begin position="297"/>
        <end position="311"/>
    </location>
</feature>
<feature type="region of interest" description="Disordered" evidence="4">
    <location>
        <begin position="271"/>
        <end position="311"/>
    </location>
</feature>
<evidence type="ECO:0000256" key="1">
    <source>
        <dbReference type="ARBA" id="ARBA00005562"/>
    </source>
</evidence>
<dbReference type="InterPro" id="IPR046328">
    <property type="entry name" value="ETS_fam"/>
</dbReference>
<dbReference type="SUPFAM" id="SSF46785">
    <property type="entry name" value="Winged helix' DNA-binding domain"/>
    <property type="match status" value="1"/>
</dbReference>
<protein>
    <recommendedName>
        <fullName evidence="5">ETS domain-containing protein</fullName>
    </recommendedName>
</protein>
<sequence length="602" mass="67438">MMMKVHTSNLGLLNDPSFEKFGSSYSSATADCLDPLCSSSYLSGTPGFLQTTDEPHSPRSVKSTSSAASFQNSSYSSASPTSSPSRLEDTGSSSRIGFPDYDDEYIVPQLTGDQKAQVEGSTVLLDPTIAVEASLSLDKIQPPESESNHQSSSQDRELEEAVAYLWPAMDDRTPMATKQLEINASLGDSQGAFVPSFTTSLISDLHNTFPYGDSSKGLSDIELEHQLASADTAWTATVEFPALAAEDVDQVLNATSEKGPREQAPIKNRSQITTSPVHTHRRSCEPTRPAPHRRINHSNLPSAHSSSTTHYNKPLKATRANTSLKPRLFCPSTQLAVDSESTETGSEAEQCRQICRNEERLVRYKARRKRFILLGGRKEWVEELDEQSSASEEELSYSHPAYEGTKRRRAMLHSEDYQASGEPWWPHKQSPRSNTDNPGLRPLEVQRLQMQPSEEDTTQGSRSCPESSAGPATATTTNVQLNCRRNRKQFELWEFILRSLNSRKTSAFQWVNQSAGIFRITDTRQAAREWGRYRNNSRMNYEKMARAMRFYYKNSMLRKAQKQLHFQFAMSFVEWSTRQQTTVGLGTRKLCETMSDPPVPNP</sequence>
<feature type="compositionally biased region" description="Acidic residues" evidence="4">
    <location>
        <begin position="382"/>
        <end position="395"/>
    </location>
</feature>
<gene>
    <name evidence="6" type="ORF">TR105098</name>
</gene>
<feature type="compositionally biased region" description="Polar residues" evidence="4">
    <location>
        <begin position="448"/>
        <end position="466"/>
    </location>
</feature>
<dbReference type="InterPro" id="IPR000418">
    <property type="entry name" value="Ets_dom"/>
</dbReference>
<feature type="domain" description="ETS" evidence="5">
    <location>
        <begin position="490"/>
        <end position="569"/>
    </location>
</feature>
<evidence type="ECO:0000256" key="2">
    <source>
        <dbReference type="ARBA" id="ARBA00023125"/>
    </source>
</evidence>
<keyword evidence="2 3" id="KW-0238">DNA-binding</keyword>
<dbReference type="PROSITE" id="PS50061">
    <property type="entry name" value="ETS_DOMAIN_3"/>
    <property type="match status" value="1"/>
</dbReference>
<dbReference type="PANTHER" id="PTHR11849">
    <property type="entry name" value="ETS"/>
    <property type="match status" value="1"/>
</dbReference>
<dbReference type="GO" id="GO:0000981">
    <property type="term" value="F:DNA-binding transcription factor activity, RNA polymerase II-specific"/>
    <property type="evidence" value="ECO:0007669"/>
    <property type="project" value="TreeGrafter"/>
</dbReference>
<evidence type="ECO:0000313" key="6">
    <source>
        <dbReference type="EMBL" id="JAP58759.1"/>
    </source>
</evidence>
<feature type="region of interest" description="Disordered" evidence="4">
    <location>
        <begin position="48"/>
        <end position="100"/>
    </location>
</feature>
<dbReference type="GO" id="GO:0043565">
    <property type="term" value="F:sequence-specific DNA binding"/>
    <property type="evidence" value="ECO:0007669"/>
    <property type="project" value="InterPro"/>
</dbReference>
<dbReference type="SMART" id="SM00413">
    <property type="entry name" value="ETS"/>
    <property type="match status" value="1"/>
</dbReference>
<feature type="region of interest" description="Disordered" evidence="4">
    <location>
        <begin position="382"/>
        <end position="402"/>
    </location>
</feature>